<protein>
    <submittedName>
        <fullName evidence="2">Putative secreted protein</fullName>
    </submittedName>
</protein>
<sequence length="213" mass="24534">MLLLFIAFHLLLIELLDQLACGRGIVAGGSLTEDLVDITDVLRSLITQGPGAFGCWYPREYLWHFDEHRLVRFFVWRVLLRITVVRLIVQMQSFVRSIVIRMITVATIELARLDMAIVITGSITDEHPGTIGGTVRYDPGREHLHALRQRLQIVRVERRTEKDVIVQVQKLARQARDAVDERFNGGTRERGQCRVVVRDLRVRYEAQSGMFEI</sequence>
<evidence type="ECO:0000256" key="1">
    <source>
        <dbReference type="SAM" id="SignalP"/>
    </source>
</evidence>
<evidence type="ECO:0000313" key="2">
    <source>
        <dbReference type="EMBL" id="MBW60653.1"/>
    </source>
</evidence>
<keyword evidence="1" id="KW-0732">Signal</keyword>
<proteinExistence type="predicted"/>
<dbReference type="EMBL" id="GGFJ01011512">
    <property type="protein sequence ID" value="MBW60653.1"/>
    <property type="molecule type" value="Transcribed_RNA"/>
</dbReference>
<accession>A0A2M4C5R0</accession>
<feature type="chain" id="PRO_5014733888" evidence="1">
    <location>
        <begin position="23"/>
        <end position="213"/>
    </location>
</feature>
<dbReference type="AlphaFoldDB" id="A0A2M4C5R0"/>
<reference evidence="2" key="1">
    <citation type="submission" date="2018-01" db="EMBL/GenBank/DDBJ databases">
        <title>An insight into the sialome of Amazonian anophelines.</title>
        <authorList>
            <person name="Ribeiro J.M."/>
            <person name="Scarpassa V."/>
            <person name="Calvo E."/>
        </authorList>
    </citation>
    <scope>NUCLEOTIDE SEQUENCE</scope>
    <source>
        <tissue evidence="2">Salivary glands</tissue>
    </source>
</reference>
<organism evidence="2">
    <name type="scientific">Anopheles marajoara</name>
    <dbReference type="NCBI Taxonomy" id="58244"/>
    <lineage>
        <taxon>Eukaryota</taxon>
        <taxon>Metazoa</taxon>
        <taxon>Ecdysozoa</taxon>
        <taxon>Arthropoda</taxon>
        <taxon>Hexapoda</taxon>
        <taxon>Insecta</taxon>
        <taxon>Pterygota</taxon>
        <taxon>Neoptera</taxon>
        <taxon>Endopterygota</taxon>
        <taxon>Diptera</taxon>
        <taxon>Nematocera</taxon>
        <taxon>Culicoidea</taxon>
        <taxon>Culicidae</taxon>
        <taxon>Anophelinae</taxon>
        <taxon>Anopheles</taxon>
    </lineage>
</organism>
<name>A0A2M4C5R0_9DIPT</name>
<feature type="signal peptide" evidence="1">
    <location>
        <begin position="1"/>
        <end position="22"/>
    </location>
</feature>